<name>A0A8C9Q5Q1_SPEDA</name>
<sequence>INLCCFSNYENNLLLPELPLPCCNHVACAVARYRMAASPLHSHWTHASPGWFWFFFFFFFFLQGFEGGGCLFVCFFSRVWKVYSAERL</sequence>
<keyword evidence="1" id="KW-1133">Transmembrane helix</keyword>
<keyword evidence="1" id="KW-0472">Membrane</keyword>
<evidence type="ECO:0000313" key="2">
    <source>
        <dbReference type="Ensembl" id="ENSSDAP00000020751.1"/>
    </source>
</evidence>
<dbReference type="Ensembl" id="ENSSDAT00000023714.1">
    <property type="protein sequence ID" value="ENSSDAP00000020751.1"/>
    <property type="gene ID" value="ENSSDAG00000018903.1"/>
</dbReference>
<reference evidence="2" key="2">
    <citation type="submission" date="2025-09" db="UniProtKB">
        <authorList>
            <consortium name="Ensembl"/>
        </authorList>
    </citation>
    <scope>IDENTIFICATION</scope>
</reference>
<dbReference type="Proteomes" id="UP000694422">
    <property type="component" value="Unplaced"/>
</dbReference>
<keyword evidence="3" id="KW-1185">Reference proteome</keyword>
<accession>A0A8C9Q5Q1</accession>
<evidence type="ECO:0000313" key="3">
    <source>
        <dbReference type="Proteomes" id="UP000694422"/>
    </source>
</evidence>
<feature type="transmembrane region" description="Helical" evidence="1">
    <location>
        <begin position="51"/>
        <end position="77"/>
    </location>
</feature>
<reference evidence="2" key="1">
    <citation type="submission" date="2025-08" db="UniProtKB">
        <authorList>
            <consortium name="Ensembl"/>
        </authorList>
    </citation>
    <scope>IDENTIFICATION</scope>
</reference>
<organism evidence="2 3">
    <name type="scientific">Spermophilus dauricus</name>
    <name type="common">Daurian ground squirrel</name>
    <dbReference type="NCBI Taxonomy" id="99837"/>
    <lineage>
        <taxon>Eukaryota</taxon>
        <taxon>Metazoa</taxon>
        <taxon>Chordata</taxon>
        <taxon>Craniata</taxon>
        <taxon>Vertebrata</taxon>
        <taxon>Euteleostomi</taxon>
        <taxon>Mammalia</taxon>
        <taxon>Eutheria</taxon>
        <taxon>Euarchontoglires</taxon>
        <taxon>Glires</taxon>
        <taxon>Rodentia</taxon>
        <taxon>Sciuromorpha</taxon>
        <taxon>Sciuridae</taxon>
        <taxon>Xerinae</taxon>
        <taxon>Marmotini</taxon>
        <taxon>Spermophilus</taxon>
    </lineage>
</organism>
<protein>
    <submittedName>
        <fullName evidence="2">Uncharacterized protein</fullName>
    </submittedName>
</protein>
<keyword evidence="1" id="KW-0812">Transmembrane</keyword>
<evidence type="ECO:0000256" key="1">
    <source>
        <dbReference type="SAM" id="Phobius"/>
    </source>
</evidence>
<dbReference type="AlphaFoldDB" id="A0A8C9Q5Q1"/>
<proteinExistence type="predicted"/>